<organism evidence="1 2">
    <name type="scientific">Candidatus Sulfurimonas baltica</name>
    <dbReference type="NCBI Taxonomy" id="2740404"/>
    <lineage>
        <taxon>Bacteria</taxon>
        <taxon>Pseudomonadati</taxon>
        <taxon>Campylobacterota</taxon>
        <taxon>Epsilonproteobacteria</taxon>
        <taxon>Campylobacterales</taxon>
        <taxon>Sulfurimonadaceae</taxon>
        <taxon>Sulfurimonas</taxon>
    </lineage>
</organism>
<protein>
    <submittedName>
        <fullName evidence="1">Uncharacterized protein</fullName>
    </submittedName>
</protein>
<sequence>MNLDEELEFERKSADLKILFLETAIKKRNILEVVELYELNEAQIKIYLKFAEKVAEERKVYNEYINEIDFKAVIDMYPRLEKYVDLSVKQIIRYIQNH</sequence>
<dbReference type="EMBL" id="CP054492">
    <property type="protein sequence ID" value="QOY53214.1"/>
    <property type="molecule type" value="Genomic_DNA"/>
</dbReference>
<accession>A0A7S7LX95</accession>
<reference evidence="1 2" key="1">
    <citation type="submission" date="2020-05" db="EMBL/GenBank/DDBJ databases">
        <title>Sulfurimonas marisnigri, sp. nov., and Sulfurimonas baltica, sp. nov., manganese oxide reducing chemolithoautotrophs of the class Epsilonproteobacteria isolated from the pelagic redoxclines of the Black and Baltic Seas and emended description of the genus Sulfurimonas.</title>
        <authorList>
            <person name="Henkel J.V."/>
            <person name="Laudan C."/>
            <person name="Werner J."/>
            <person name="Neu T."/>
            <person name="Plewe S."/>
            <person name="Sproer C."/>
            <person name="Bunk B."/>
            <person name="Schulz-Vogt H.N."/>
        </authorList>
    </citation>
    <scope>NUCLEOTIDE SEQUENCE [LARGE SCALE GENOMIC DNA]</scope>
    <source>
        <strain evidence="1 2">GD2</strain>
    </source>
</reference>
<evidence type="ECO:0000313" key="1">
    <source>
        <dbReference type="EMBL" id="QOY53214.1"/>
    </source>
</evidence>
<name>A0A7S7LX95_9BACT</name>
<dbReference type="RefSeq" id="WP_194372048.1">
    <property type="nucleotide sequence ID" value="NZ_CP054492.1"/>
</dbReference>
<dbReference type="AlphaFoldDB" id="A0A7S7LX95"/>
<evidence type="ECO:0000313" key="2">
    <source>
        <dbReference type="Proteomes" id="UP000593994"/>
    </source>
</evidence>
<proteinExistence type="predicted"/>
<dbReference type="Proteomes" id="UP000593994">
    <property type="component" value="Chromosome"/>
</dbReference>
<dbReference type="KEGG" id="sbal:HUE88_05920"/>
<keyword evidence="2" id="KW-1185">Reference proteome</keyword>
<gene>
    <name evidence="1" type="ORF">HUE88_05920</name>
</gene>